<name>A0A1M5LUW6_9BACI</name>
<dbReference type="RefSeq" id="WP_073004408.1">
    <property type="nucleotide sequence ID" value="NZ_FQXD01000001.1"/>
</dbReference>
<evidence type="ECO:0000313" key="2">
    <source>
        <dbReference type="Proteomes" id="UP000184079"/>
    </source>
</evidence>
<organism evidence="1 2">
    <name type="scientific">Virgibacillus chiguensis</name>
    <dbReference type="NCBI Taxonomy" id="411959"/>
    <lineage>
        <taxon>Bacteria</taxon>
        <taxon>Bacillati</taxon>
        <taxon>Bacillota</taxon>
        <taxon>Bacilli</taxon>
        <taxon>Bacillales</taxon>
        <taxon>Bacillaceae</taxon>
        <taxon>Virgibacillus</taxon>
    </lineage>
</organism>
<keyword evidence="2" id="KW-1185">Reference proteome</keyword>
<gene>
    <name evidence="1" type="ORF">SAMN05421807_101267</name>
</gene>
<dbReference type="SUPFAM" id="SSF158379">
    <property type="entry name" value="YqgQ-like"/>
    <property type="match status" value="1"/>
</dbReference>
<dbReference type="OrthoDB" id="2361671at2"/>
<dbReference type="Proteomes" id="UP000184079">
    <property type="component" value="Unassembled WGS sequence"/>
</dbReference>
<dbReference type="EMBL" id="FQXD01000001">
    <property type="protein sequence ID" value="SHG68786.1"/>
    <property type="molecule type" value="Genomic_DNA"/>
</dbReference>
<protein>
    <submittedName>
        <fullName evidence="1">Uncharacterized protein YqgQ</fullName>
    </submittedName>
</protein>
<proteinExistence type="predicted"/>
<accession>A0A1M5LUW6</accession>
<reference evidence="2" key="1">
    <citation type="submission" date="2016-11" db="EMBL/GenBank/DDBJ databases">
        <authorList>
            <person name="Varghese N."/>
            <person name="Submissions S."/>
        </authorList>
    </citation>
    <scope>NUCLEOTIDE SEQUENCE [LARGE SCALE GENOMIC DNA]</scope>
    <source>
        <strain evidence="2">CGMCC 1.6496</strain>
    </source>
</reference>
<dbReference type="InterPro" id="IPR009256">
    <property type="entry name" value="YqgQ-like"/>
</dbReference>
<dbReference type="AlphaFoldDB" id="A0A1M5LUW6"/>
<sequence>MKTMYDIQQFLKKYGTFIYTGNRLGDLRMMELEINELYELGFIENKKYIEIKMVLKKEITSTLKQKKGSQ</sequence>
<dbReference type="Gene3D" id="1.10.287.760">
    <property type="entry name" value="YqgQ-like"/>
    <property type="match status" value="1"/>
</dbReference>
<dbReference type="Pfam" id="PF06014">
    <property type="entry name" value="YqgQ-like"/>
    <property type="match status" value="1"/>
</dbReference>
<evidence type="ECO:0000313" key="1">
    <source>
        <dbReference type="EMBL" id="SHG68786.1"/>
    </source>
</evidence>
<dbReference type="InterPro" id="IPR023164">
    <property type="entry name" value="YqgQ-like_sf"/>
</dbReference>